<reference evidence="1 2" key="1">
    <citation type="submission" date="2013-06" db="EMBL/GenBank/DDBJ databases">
        <authorList>
            <person name="Weinstock G."/>
            <person name="Sodergren E."/>
            <person name="Lobos E.A."/>
            <person name="Fulton L."/>
            <person name="Fulton R."/>
            <person name="Courtney L."/>
            <person name="Fronick C."/>
            <person name="O'Laughlin M."/>
            <person name="Godfrey J."/>
            <person name="Wilson R.M."/>
            <person name="Miner T."/>
            <person name="Farmer C."/>
            <person name="Delehaunty K."/>
            <person name="Cordes M."/>
            <person name="Minx P."/>
            <person name="Tomlinson C."/>
            <person name="Chen J."/>
            <person name="Wollam A."/>
            <person name="Pepin K.H."/>
            <person name="Bhonagiri V."/>
            <person name="Zhang X."/>
            <person name="Warren W."/>
            <person name="Mitreva M."/>
            <person name="Mardis E.R."/>
            <person name="Wilson R.K."/>
        </authorList>
    </citation>
    <scope>NUCLEOTIDE SEQUENCE [LARGE SCALE GENOMIC DNA]</scope>
    <source>
        <strain evidence="1 2">SD2A-2</strain>
    </source>
</reference>
<accession>A0AB73AB92</accession>
<name>A0AB73AB92_ENTFC</name>
<comment type="caution">
    <text evidence="1">The sequence shown here is derived from an EMBL/GenBank/DDBJ whole genome shotgun (WGS) entry which is preliminary data.</text>
</comment>
<proteinExistence type="predicted"/>
<evidence type="ECO:0000313" key="1">
    <source>
        <dbReference type="EMBL" id="EPI14312.1"/>
    </source>
</evidence>
<evidence type="ECO:0000313" key="2">
    <source>
        <dbReference type="Proteomes" id="UP000014622"/>
    </source>
</evidence>
<dbReference type="EMBL" id="ATIT01000063">
    <property type="protein sequence ID" value="EPI14312.1"/>
    <property type="molecule type" value="Genomic_DNA"/>
</dbReference>
<dbReference type="AlphaFoldDB" id="A0AB73AB92"/>
<dbReference type="RefSeq" id="WP_016628764.1">
    <property type="nucleotide sequence ID" value="NZ_KE351979.1"/>
</dbReference>
<organism evidence="1 2">
    <name type="scientific">Enterococcus faecium SD2A-2</name>
    <dbReference type="NCBI Taxonomy" id="1244154"/>
    <lineage>
        <taxon>Bacteria</taxon>
        <taxon>Bacillati</taxon>
        <taxon>Bacillota</taxon>
        <taxon>Bacilli</taxon>
        <taxon>Lactobacillales</taxon>
        <taxon>Enterococcaceae</taxon>
        <taxon>Enterococcus</taxon>
    </lineage>
</organism>
<dbReference type="Proteomes" id="UP000014622">
    <property type="component" value="Unassembled WGS sequence"/>
</dbReference>
<gene>
    <name evidence="1" type="ORF">D356_00802</name>
</gene>
<sequence length="62" mass="7216">MKKVYQKCLWISYITLGIAVNEMGENINHDSNTNIKAFLIRFWLKISTKQEDSVSIIAYTFS</sequence>
<protein>
    <submittedName>
        <fullName evidence="1">Uncharacterized protein</fullName>
    </submittedName>
</protein>